<feature type="domain" description="CMP/dCMP-type deaminase" evidence="4">
    <location>
        <begin position="46"/>
        <end position="181"/>
    </location>
</feature>
<dbReference type="Proteomes" id="UP000311382">
    <property type="component" value="Unassembled WGS sequence"/>
</dbReference>
<protein>
    <submittedName>
        <fullName evidence="5">Cytidine deaminase-like protein</fullName>
    </submittedName>
</protein>
<evidence type="ECO:0000313" key="6">
    <source>
        <dbReference type="Proteomes" id="UP000311382"/>
    </source>
</evidence>
<evidence type="ECO:0000259" key="4">
    <source>
        <dbReference type="PROSITE" id="PS51747"/>
    </source>
</evidence>
<dbReference type="GO" id="GO:0002100">
    <property type="term" value="P:tRNA wobble adenosine to inosine editing"/>
    <property type="evidence" value="ECO:0007669"/>
    <property type="project" value="TreeGrafter"/>
</dbReference>
<reference evidence="5 6" key="1">
    <citation type="submission" date="2019-03" db="EMBL/GenBank/DDBJ databases">
        <title>Rhodosporidium diobovatum UCD-FST 08-225 genome sequencing, assembly, and annotation.</title>
        <authorList>
            <person name="Fakankun I.U."/>
            <person name="Fristensky B."/>
            <person name="Levin D.B."/>
        </authorList>
    </citation>
    <scope>NUCLEOTIDE SEQUENCE [LARGE SCALE GENOMIC DNA]</scope>
    <source>
        <strain evidence="5 6">UCD-FST 08-225</strain>
    </source>
</reference>
<sequence>MLASTVSTAALTLLGCASLARATHYPGLGLHNDNQNGLSLNGVPATTRSKWMRAALNAVPEILGEPCSPFPFGVAIVNTTSDELVCVAANKVGVTGNPSLHGEISGLTRCTEVLTEKGWTPQEILKAWPQFTMYTTGEPCPMCASALRWAGMGEVVWATSIETIIKGGRNQIYLPSSLIVSASYSLPHTSLWYGSVLANETDPFFQQYNESAPCPSGCTRTLPAGSRVTQCTPTGEWKDAWTRHKGEWEAQLMSSKGAIADEWYGVHGHGHAHSHDEL</sequence>
<dbReference type="InterPro" id="IPR002125">
    <property type="entry name" value="CMP_dCMP_dom"/>
</dbReference>
<evidence type="ECO:0000256" key="2">
    <source>
        <dbReference type="ARBA" id="ARBA00022833"/>
    </source>
</evidence>
<dbReference type="InterPro" id="IPR016193">
    <property type="entry name" value="Cytidine_deaminase-like"/>
</dbReference>
<keyword evidence="6" id="KW-1185">Reference proteome</keyword>
<dbReference type="CDD" id="cd01285">
    <property type="entry name" value="nucleoside_deaminase"/>
    <property type="match status" value="1"/>
</dbReference>
<dbReference type="GO" id="GO:0052717">
    <property type="term" value="F:tRNA-specific adenosine-34 deaminase activity"/>
    <property type="evidence" value="ECO:0007669"/>
    <property type="project" value="TreeGrafter"/>
</dbReference>
<keyword evidence="2" id="KW-0862">Zinc</keyword>
<evidence type="ECO:0000313" key="5">
    <source>
        <dbReference type="EMBL" id="TNY24137.1"/>
    </source>
</evidence>
<dbReference type="PROSITE" id="PS00903">
    <property type="entry name" value="CYT_DCMP_DEAMINASES_1"/>
    <property type="match status" value="1"/>
</dbReference>
<dbReference type="PANTHER" id="PTHR11079">
    <property type="entry name" value="CYTOSINE DEAMINASE FAMILY MEMBER"/>
    <property type="match status" value="1"/>
</dbReference>
<dbReference type="Gene3D" id="3.40.140.10">
    <property type="entry name" value="Cytidine Deaminase, domain 2"/>
    <property type="match status" value="1"/>
</dbReference>
<dbReference type="PROSITE" id="PS51747">
    <property type="entry name" value="CYT_DCMP_DEAMINASES_2"/>
    <property type="match status" value="1"/>
</dbReference>
<dbReference type="GO" id="GO:0008270">
    <property type="term" value="F:zinc ion binding"/>
    <property type="evidence" value="ECO:0007669"/>
    <property type="project" value="InterPro"/>
</dbReference>
<organism evidence="5 6">
    <name type="scientific">Rhodotorula diobovata</name>
    <dbReference type="NCBI Taxonomy" id="5288"/>
    <lineage>
        <taxon>Eukaryota</taxon>
        <taxon>Fungi</taxon>
        <taxon>Dikarya</taxon>
        <taxon>Basidiomycota</taxon>
        <taxon>Pucciniomycotina</taxon>
        <taxon>Microbotryomycetes</taxon>
        <taxon>Sporidiobolales</taxon>
        <taxon>Sporidiobolaceae</taxon>
        <taxon>Rhodotorula</taxon>
    </lineage>
</organism>
<dbReference type="AlphaFoldDB" id="A0A5C5G4S3"/>
<name>A0A5C5G4S3_9BASI</name>
<proteinExistence type="predicted"/>
<feature type="signal peptide" evidence="3">
    <location>
        <begin position="1"/>
        <end position="22"/>
    </location>
</feature>
<dbReference type="Pfam" id="PF00383">
    <property type="entry name" value="dCMP_cyt_deam_1"/>
    <property type="match status" value="1"/>
</dbReference>
<dbReference type="OrthoDB" id="408702at2759"/>
<comment type="caution">
    <text evidence="5">The sequence shown here is derived from an EMBL/GenBank/DDBJ whole genome shotgun (WGS) entry which is preliminary data.</text>
</comment>
<feature type="chain" id="PRO_5023002998" evidence="3">
    <location>
        <begin position="23"/>
        <end position="278"/>
    </location>
</feature>
<keyword evidence="1" id="KW-0479">Metal-binding</keyword>
<dbReference type="SUPFAM" id="SSF53927">
    <property type="entry name" value="Cytidine deaminase-like"/>
    <property type="match status" value="1"/>
</dbReference>
<dbReference type="InterPro" id="IPR016192">
    <property type="entry name" value="APOBEC/CMP_deaminase_Zn-bd"/>
</dbReference>
<accession>A0A5C5G4S3</accession>
<evidence type="ECO:0000256" key="3">
    <source>
        <dbReference type="SAM" id="SignalP"/>
    </source>
</evidence>
<dbReference type="EMBL" id="SOZI01000005">
    <property type="protein sequence ID" value="TNY24137.1"/>
    <property type="molecule type" value="Genomic_DNA"/>
</dbReference>
<evidence type="ECO:0000256" key="1">
    <source>
        <dbReference type="ARBA" id="ARBA00022723"/>
    </source>
</evidence>
<gene>
    <name evidence="5" type="ORF">DMC30DRAFT_217167</name>
</gene>
<dbReference type="STRING" id="5288.A0A5C5G4S3"/>
<dbReference type="PANTHER" id="PTHR11079:SF203">
    <property type="entry name" value="CMP_DCMP-TYPE DEAMINASE DOMAIN-CONTAINING PROTEIN"/>
    <property type="match status" value="1"/>
</dbReference>
<keyword evidence="3" id="KW-0732">Signal</keyword>